<reference evidence="2 3" key="1">
    <citation type="submission" date="2021-03" db="EMBL/GenBank/DDBJ databases">
        <title>Enterococcal diversity collection.</title>
        <authorList>
            <person name="Gilmore M.S."/>
            <person name="Schwartzman J."/>
            <person name="Van Tyne D."/>
            <person name="Martin M."/>
            <person name="Earl A.M."/>
            <person name="Manson A.L."/>
            <person name="Straub T."/>
            <person name="Salamzade R."/>
            <person name="Saavedra J."/>
            <person name="Lebreton F."/>
            <person name="Prichula J."/>
            <person name="Schaufler K."/>
            <person name="Gaca A."/>
            <person name="Sgardioli B."/>
            <person name="Wagenaar J."/>
            <person name="Strong T."/>
        </authorList>
    </citation>
    <scope>NUCLEOTIDE SEQUENCE [LARGE SCALE GENOMIC DNA]</scope>
    <source>
        <strain evidence="2 3">MJM12</strain>
    </source>
</reference>
<gene>
    <name evidence="2" type="ORF">JZO76_11875</name>
</gene>
<sequence length="259" mass="30577">MKTIKIGIATHKSYQMPKDEMYLPIQSGAAMHPEELGYEKDNTGENISSKNANYSELTALYWLWKNVSADYKGLSHYRRHFSKNKNVSIFAQGTFTDVLDQQTLMQKLDKADIVLPKKRNYYIESIESHYNHTHYPQDLVVTREIIEALYPDYLASYDKILQRKSAHMFNMFIMSEEKFDSYCEWMFSILFALEEKLDISEYNSFHARVFGRVSEILLDVWIDKNGCSYEEIPVIFMEKRSWLEKGTKFLKAKLQVSRY</sequence>
<proteinExistence type="predicted"/>
<feature type="domain" description="DUF4422" evidence="1">
    <location>
        <begin position="5"/>
        <end position="225"/>
    </location>
</feature>
<keyword evidence="3" id="KW-1185">Reference proteome</keyword>
<name>A0ABS3H9T4_9ENTE</name>
<accession>A0ABS3H9T4</accession>
<evidence type="ECO:0000259" key="1">
    <source>
        <dbReference type="Pfam" id="PF14393"/>
    </source>
</evidence>
<organism evidence="2 3">
    <name type="scientific">Candidatus Enterococcus myersii</name>
    <dbReference type="NCBI Taxonomy" id="2815322"/>
    <lineage>
        <taxon>Bacteria</taxon>
        <taxon>Bacillati</taxon>
        <taxon>Bacillota</taxon>
        <taxon>Bacilli</taxon>
        <taxon>Lactobacillales</taxon>
        <taxon>Enterococcaceae</taxon>
        <taxon>Enterococcus</taxon>
    </lineage>
</organism>
<evidence type="ECO:0000313" key="3">
    <source>
        <dbReference type="Proteomes" id="UP000664256"/>
    </source>
</evidence>
<dbReference type="EMBL" id="JAFLVT010000018">
    <property type="protein sequence ID" value="MBO0450219.1"/>
    <property type="molecule type" value="Genomic_DNA"/>
</dbReference>
<evidence type="ECO:0000313" key="2">
    <source>
        <dbReference type="EMBL" id="MBO0450219.1"/>
    </source>
</evidence>
<comment type="caution">
    <text evidence="2">The sequence shown here is derived from an EMBL/GenBank/DDBJ whole genome shotgun (WGS) entry which is preliminary data.</text>
</comment>
<protein>
    <submittedName>
        <fullName evidence="2">DUF4422 domain-containing protein</fullName>
    </submittedName>
</protein>
<dbReference type="InterPro" id="IPR025536">
    <property type="entry name" value="DUF4422"/>
</dbReference>
<dbReference type="RefSeq" id="WP_206904787.1">
    <property type="nucleotide sequence ID" value="NZ_JAFLVT010000018.1"/>
</dbReference>
<dbReference type="Pfam" id="PF14393">
    <property type="entry name" value="DUF4422"/>
    <property type="match status" value="1"/>
</dbReference>
<dbReference type="Proteomes" id="UP000664256">
    <property type="component" value="Unassembled WGS sequence"/>
</dbReference>